<accession>A0A5S3Q012</accession>
<dbReference type="Proteomes" id="UP000310314">
    <property type="component" value="Unassembled WGS sequence"/>
</dbReference>
<name>A0A5S3Q012_9FLAO</name>
<dbReference type="Gene3D" id="3.90.550.10">
    <property type="entry name" value="Spore Coat Polysaccharide Biosynthesis Protein SpsA, Chain A"/>
    <property type="match status" value="1"/>
</dbReference>
<keyword evidence="2" id="KW-1185">Reference proteome</keyword>
<dbReference type="RefSeq" id="WP_138656860.1">
    <property type="nucleotide sequence ID" value="NZ_VATY01000001.1"/>
</dbReference>
<dbReference type="InterPro" id="IPR018641">
    <property type="entry name" value="Trfase_1_rSAM/seldom-assoc"/>
</dbReference>
<dbReference type="AlphaFoldDB" id="A0A5S3Q012"/>
<dbReference type="InterPro" id="IPR029044">
    <property type="entry name" value="Nucleotide-diphossugar_trans"/>
</dbReference>
<dbReference type="EMBL" id="VATY01000001">
    <property type="protein sequence ID" value="TMM58927.1"/>
    <property type="molecule type" value="Genomic_DNA"/>
</dbReference>
<evidence type="ECO:0000313" key="2">
    <source>
        <dbReference type="Proteomes" id="UP000310314"/>
    </source>
</evidence>
<sequence length="230" mass="25893">MGYPSKHKTAILVFARSSQEEVAHKSIYNGGQLFDALTNHVLETVVKTQLPYFHFSEEKQTGNTFGERFTNAIKTIFEKGYEQIITIGNDTPQLEASHILEAEKQLSLNKSVLGPSVDGGFYLMGLHKSQFDAYAFQQLAWQTSDLSKQLLGLLKLRNADVYRLRTLSDIDTQADIKSIIPYSYKLTCELLIAILQTLESGENSHFIPSQKFYPLTLGVRHNKGSPIFIS</sequence>
<organism evidence="1 2">
    <name type="scientific">Maribacter algarum</name>
    <name type="common">ex Zhang et al. 2020</name>
    <dbReference type="NCBI Taxonomy" id="2578118"/>
    <lineage>
        <taxon>Bacteria</taxon>
        <taxon>Pseudomonadati</taxon>
        <taxon>Bacteroidota</taxon>
        <taxon>Flavobacteriia</taxon>
        <taxon>Flavobacteriales</taxon>
        <taxon>Flavobacteriaceae</taxon>
        <taxon>Maribacter</taxon>
    </lineage>
</organism>
<dbReference type="Pfam" id="PF09837">
    <property type="entry name" value="DUF2064"/>
    <property type="match status" value="1"/>
</dbReference>
<evidence type="ECO:0000313" key="1">
    <source>
        <dbReference type="EMBL" id="TMM58927.1"/>
    </source>
</evidence>
<comment type="caution">
    <text evidence="1">The sequence shown here is derived from an EMBL/GenBank/DDBJ whole genome shotgun (WGS) entry which is preliminary data.</text>
</comment>
<reference evidence="1 2" key="1">
    <citation type="submission" date="2019-05" db="EMBL/GenBank/DDBJ databases">
        <authorList>
            <person name="Zhang J.-Y."/>
            <person name="Feg X."/>
            <person name="Du Z.-J."/>
        </authorList>
    </citation>
    <scope>NUCLEOTIDE SEQUENCE [LARGE SCALE GENOMIC DNA]</scope>
    <source>
        <strain evidence="1 2">RZ26</strain>
    </source>
</reference>
<dbReference type="PANTHER" id="PTHR36529:SF1">
    <property type="entry name" value="GLYCOSYLTRANSFERASE"/>
    <property type="match status" value="1"/>
</dbReference>
<dbReference type="SUPFAM" id="SSF53448">
    <property type="entry name" value="Nucleotide-diphospho-sugar transferases"/>
    <property type="match status" value="1"/>
</dbReference>
<dbReference type="OrthoDB" id="9798250at2"/>
<proteinExistence type="predicted"/>
<protein>
    <submittedName>
        <fullName evidence="1">DUF2064 domain-containing protein</fullName>
    </submittedName>
</protein>
<gene>
    <name evidence="1" type="ORF">FEE95_05705</name>
</gene>
<dbReference type="PANTHER" id="PTHR36529">
    <property type="entry name" value="SLL1095 PROTEIN"/>
    <property type="match status" value="1"/>
</dbReference>